<dbReference type="AlphaFoldDB" id="A0A915C9E8"/>
<evidence type="ECO:0000313" key="2">
    <source>
        <dbReference type="Proteomes" id="UP000887569"/>
    </source>
</evidence>
<accession>A0A915C9E8</accession>
<feature type="compositionally biased region" description="Basic and acidic residues" evidence="1">
    <location>
        <begin position="63"/>
        <end position="72"/>
    </location>
</feature>
<reference evidence="3" key="1">
    <citation type="submission" date="2022-11" db="UniProtKB">
        <authorList>
            <consortium name="WormBaseParasite"/>
        </authorList>
    </citation>
    <scope>IDENTIFICATION</scope>
</reference>
<sequence>MYVGRQGIRNHSTRDQKRQGIIPSSLLWFFRHYRLLDHKERSSNQWSESAGGAAAKSWSQQGPRDEYKESFRRPAVTTE</sequence>
<organism evidence="2 3">
    <name type="scientific">Parascaris univalens</name>
    <name type="common">Nematode worm</name>
    <dbReference type="NCBI Taxonomy" id="6257"/>
    <lineage>
        <taxon>Eukaryota</taxon>
        <taxon>Metazoa</taxon>
        <taxon>Ecdysozoa</taxon>
        <taxon>Nematoda</taxon>
        <taxon>Chromadorea</taxon>
        <taxon>Rhabditida</taxon>
        <taxon>Spirurina</taxon>
        <taxon>Ascaridomorpha</taxon>
        <taxon>Ascaridoidea</taxon>
        <taxon>Ascarididae</taxon>
        <taxon>Parascaris</taxon>
    </lineage>
</organism>
<evidence type="ECO:0000313" key="3">
    <source>
        <dbReference type="WBParaSite" id="PgR105_g003_t01"/>
    </source>
</evidence>
<keyword evidence="2" id="KW-1185">Reference proteome</keyword>
<protein>
    <submittedName>
        <fullName evidence="3">Uncharacterized protein</fullName>
    </submittedName>
</protein>
<name>A0A915C9E8_PARUN</name>
<evidence type="ECO:0000256" key="1">
    <source>
        <dbReference type="SAM" id="MobiDB-lite"/>
    </source>
</evidence>
<dbReference type="Proteomes" id="UP000887569">
    <property type="component" value="Unplaced"/>
</dbReference>
<proteinExistence type="predicted"/>
<feature type="region of interest" description="Disordered" evidence="1">
    <location>
        <begin position="41"/>
        <end position="79"/>
    </location>
</feature>
<dbReference type="WBParaSite" id="PgR105_g003_t01">
    <property type="protein sequence ID" value="PgR105_g003_t01"/>
    <property type="gene ID" value="PgR105_g003"/>
</dbReference>